<reference evidence="2" key="1">
    <citation type="submission" date="2019-11" db="EMBL/GenBank/DDBJ databases">
        <authorList>
            <person name="Feng L."/>
        </authorList>
    </citation>
    <scope>NUCLEOTIDE SEQUENCE</scope>
    <source>
        <strain evidence="2">PgorbachiiLFYP46</strain>
    </source>
</reference>
<organism evidence="2">
    <name type="scientific">Peptoniphilus gorbachii</name>
    <dbReference type="NCBI Taxonomy" id="411567"/>
    <lineage>
        <taxon>Bacteria</taxon>
        <taxon>Bacillati</taxon>
        <taxon>Bacillota</taxon>
        <taxon>Tissierellia</taxon>
        <taxon>Tissierellales</taxon>
        <taxon>Peptoniphilaceae</taxon>
        <taxon>Peptoniphilus</taxon>
    </lineage>
</organism>
<protein>
    <submittedName>
        <fullName evidence="2">Uncharacterized protein</fullName>
    </submittedName>
</protein>
<gene>
    <name evidence="2" type="ORF">PGLFYP46_00980</name>
</gene>
<evidence type="ECO:0000313" key="2">
    <source>
        <dbReference type="EMBL" id="VYT75848.1"/>
    </source>
</evidence>
<feature type="transmembrane region" description="Helical" evidence="1">
    <location>
        <begin position="83"/>
        <end position="105"/>
    </location>
</feature>
<sequence>MKKFFQLLFWQSTDKSNIIYRILIHIFIIFLTLCWRYIIFDIDLFNTLTKEILLLYTYISFLCYLPTLFTIQKFDDNKGRILFILYILFSYVVAFISVFILTYFIKKGVV</sequence>
<keyword evidence="1" id="KW-1133">Transmembrane helix</keyword>
<feature type="transmembrane region" description="Helical" evidence="1">
    <location>
        <begin position="52"/>
        <end position="71"/>
    </location>
</feature>
<keyword evidence="1" id="KW-0812">Transmembrane</keyword>
<dbReference type="AlphaFoldDB" id="A0A6N2ZCZ0"/>
<accession>A0A6N2ZCZ0</accession>
<name>A0A6N2ZCZ0_9FIRM</name>
<evidence type="ECO:0000256" key="1">
    <source>
        <dbReference type="SAM" id="Phobius"/>
    </source>
</evidence>
<feature type="transmembrane region" description="Helical" evidence="1">
    <location>
        <begin position="20"/>
        <end position="40"/>
    </location>
</feature>
<keyword evidence="1" id="KW-0472">Membrane</keyword>
<proteinExistence type="predicted"/>
<dbReference type="EMBL" id="CACRUP010000003">
    <property type="protein sequence ID" value="VYT75848.1"/>
    <property type="molecule type" value="Genomic_DNA"/>
</dbReference>